<dbReference type="EMBL" id="JAJAQC010000051">
    <property type="protein sequence ID" value="MDA0567237.1"/>
    <property type="molecule type" value="Genomic_DNA"/>
</dbReference>
<dbReference type="NCBIfam" id="TIGR00562">
    <property type="entry name" value="proto_IX_ox"/>
    <property type="match status" value="1"/>
</dbReference>
<dbReference type="SUPFAM" id="SSF51905">
    <property type="entry name" value="FAD/NAD(P)-binding domain"/>
    <property type="match status" value="1"/>
</dbReference>
<dbReference type="InterPro" id="IPR004572">
    <property type="entry name" value="Protoporphyrinogen_oxidase"/>
</dbReference>
<evidence type="ECO:0000256" key="5">
    <source>
        <dbReference type="ARBA" id="ARBA00008310"/>
    </source>
</evidence>
<gene>
    <name evidence="14" type="primary">hemG</name>
    <name evidence="14" type="ORF">LG943_23375</name>
</gene>
<dbReference type="PANTHER" id="PTHR42923:SF3">
    <property type="entry name" value="PROTOPORPHYRINOGEN OXIDASE"/>
    <property type="match status" value="1"/>
</dbReference>
<dbReference type="InterPro" id="IPR050464">
    <property type="entry name" value="Zeta_carotene_desat/Oxidored"/>
</dbReference>
<dbReference type="Gene3D" id="3.90.660.20">
    <property type="entry name" value="Protoporphyrinogen oxidase, mitochondrial, domain 2"/>
    <property type="match status" value="1"/>
</dbReference>
<dbReference type="PANTHER" id="PTHR42923">
    <property type="entry name" value="PROTOPORPHYRINOGEN OXIDASE"/>
    <property type="match status" value="1"/>
</dbReference>
<proteinExistence type="inferred from homology"/>
<keyword evidence="15" id="KW-1185">Reference proteome</keyword>
<dbReference type="GO" id="GO:0005737">
    <property type="term" value="C:cytoplasm"/>
    <property type="evidence" value="ECO:0007669"/>
    <property type="project" value="UniProtKB-SubCell"/>
</dbReference>
<reference evidence="14" key="1">
    <citation type="submission" date="2021-10" db="EMBL/GenBank/DDBJ databases">
        <title>Streptomonospora sp. nov., isolated from mangrove soil.</title>
        <authorList>
            <person name="Chen X."/>
            <person name="Ge X."/>
            <person name="Liu W."/>
        </authorList>
    </citation>
    <scope>NUCLEOTIDE SEQUENCE</scope>
    <source>
        <strain evidence="14">S1-112</strain>
    </source>
</reference>
<sequence>MQRQPHVVVVGAGVSGLTAAHRLTRSGFRVTVLEAAPRVGGKLHASPVAGVPVDAGAESVLARRPEALDLITELGLADRLVHPAPVAASIYSRGRLRPFPAVQVMGVPGDLAGLARSGVLSPLGTLRAGLDLLLPPTPPRGDVSVAGHIGARMGREVVDRLVEPMLGGVYAGRAERLSLAATLPQIAEAARAERSLLRAVGRAAARQRRERERAPGPRPVFASLRGGVSVLVDELARRCGADVQTSATVRALTRTPGGWRLAVGAAAPDAPRQAPREVAADGVVLACPAPAAARLLGDLAPDAARDLAGIEYASMAIATLAYPAAAFADPPRQSGFLVSSREGLAIKAATFSSVKWPWLAEELRAAHPGEEWVVVRCSIGRAGETALLQRPDDDLAALAAADLARVSGVAGAPAQTRVTRWGGGLPQYDVGHTERVARVRAAVAAHPGLALCGAAYDGVGIPACVAGATRAAADLAAALPGAPTTHDHTDETRSLP</sequence>
<evidence type="ECO:0000256" key="4">
    <source>
        <dbReference type="ARBA" id="ARBA00004744"/>
    </source>
</evidence>
<organism evidence="14 15">
    <name type="scientific">Streptomonospora mangrovi</name>
    <dbReference type="NCBI Taxonomy" id="2883123"/>
    <lineage>
        <taxon>Bacteria</taxon>
        <taxon>Bacillati</taxon>
        <taxon>Actinomycetota</taxon>
        <taxon>Actinomycetes</taxon>
        <taxon>Streptosporangiales</taxon>
        <taxon>Nocardiopsidaceae</taxon>
        <taxon>Streptomonospora</taxon>
    </lineage>
</organism>
<comment type="caution">
    <text evidence="14">The sequence shown here is derived from an EMBL/GenBank/DDBJ whole genome shotgun (WGS) entry which is preliminary data.</text>
</comment>
<evidence type="ECO:0000313" key="15">
    <source>
        <dbReference type="Proteomes" id="UP001140076"/>
    </source>
</evidence>
<dbReference type="Pfam" id="PF01593">
    <property type="entry name" value="Amino_oxidase"/>
    <property type="match status" value="1"/>
</dbReference>
<dbReference type="InterPro" id="IPR036188">
    <property type="entry name" value="FAD/NAD-bd_sf"/>
</dbReference>
<evidence type="ECO:0000256" key="11">
    <source>
        <dbReference type="ARBA" id="ARBA00023133"/>
    </source>
</evidence>
<protein>
    <recommendedName>
        <fullName evidence="7 12">Coproporphyrinogen III oxidase</fullName>
        <ecNumber evidence="6 12">1.3.3.15</ecNumber>
    </recommendedName>
</protein>
<dbReference type="Proteomes" id="UP001140076">
    <property type="component" value="Unassembled WGS sequence"/>
</dbReference>
<evidence type="ECO:0000313" key="14">
    <source>
        <dbReference type="EMBL" id="MDA0567237.1"/>
    </source>
</evidence>
<comment type="similarity">
    <text evidence="5 12">Belongs to the protoporphyrinogen/coproporphyrinogen oxidase family. Coproporphyrinogen III oxidase subfamily.</text>
</comment>
<dbReference type="GO" id="GO:0004729">
    <property type="term" value="F:oxygen-dependent protoporphyrinogen oxidase activity"/>
    <property type="evidence" value="ECO:0007669"/>
    <property type="project" value="UniProtKB-UniRule"/>
</dbReference>
<keyword evidence="10 12" id="KW-0560">Oxidoreductase</keyword>
<feature type="domain" description="Amine oxidase" evidence="13">
    <location>
        <begin position="14"/>
        <end position="475"/>
    </location>
</feature>
<evidence type="ECO:0000256" key="10">
    <source>
        <dbReference type="ARBA" id="ARBA00023002"/>
    </source>
</evidence>
<dbReference type="RefSeq" id="WP_270074487.1">
    <property type="nucleotide sequence ID" value="NZ_JAJAQC010000051.1"/>
</dbReference>
<keyword evidence="8 12" id="KW-0285">Flavoprotein</keyword>
<evidence type="ECO:0000256" key="6">
    <source>
        <dbReference type="ARBA" id="ARBA00012402"/>
    </source>
</evidence>
<dbReference type="GO" id="GO:0006783">
    <property type="term" value="P:heme biosynthetic process"/>
    <property type="evidence" value="ECO:0007669"/>
    <property type="project" value="UniProtKB-UniRule"/>
</dbReference>
<evidence type="ECO:0000256" key="3">
    <source>
        <dbReference type="ARBA" id="ARBA00002185"/>
    </source>
</evidence>
<accession>A0A9X3SGS2</accession>
<dbReference type="Gene3D" id="1.10.3110.10">
    <property type="entry name" value="protoporphyrinogen ix oxidase, domain 3"/>
    <property type="match status" value="1"/>
</dbReference>
<evidence type="ECO:0000256" key="1">
    <source>
        <dbReference type="ARBA" id="ARBA00001755"/>
    </source>
</evidence>
<keyword evidence="11 12" id="KW-0350">Heme biosynthesis</keyword>
<dbReference type="SUPFAM" id="SSF54373">
    <property type="entry name" value="FAD-linked reductases, C-terminal domain"/>
    <property type="match status" value="1"/>
</dbReference>
<evidence type="ECO:0000256" key="7">
    <source>
        <dbReference type="ARBA" id="ARBA00019046"/>
    </source>
</evidence>
<dbReference type="EC" id="1.3.3.15" evidence="6 12"/>
<keyword evidence="9 12" id="KW-0274">FAD</keyword>
<comment type="subcellular location">
    <subcellularLocation>
        <location evidence="12">Cytoplasm</location>
    </subcellularLocation>
</comment>
<dbReference type="InterPro" id="IPR002937">
    <property type="entry name" value="Amino_oxidase"/>
</dbReference>
<evidence type="ECO:0000256" key="12">
    <source>
        <dbReference type="RuleBase" id="RU364052"/>
    </source>
</evidence>
<evidence type="ECO:0000259" key="13">
    <source>
        <dbReference type="Pfam" id="PF01593"/>
    </source>
</evidence>
<dbReference type="PRINTS" id="PR00419">
    <property type="entry name" value="ADXRDTASE"/>
</dbReference>
<name>A0A9X3SGS2_9ACTN</name>
<comment type="function">
    <text evidence="3 12">Involved in coproporphyrin-dependent heme b biosynthesis. Catalyzes the oxidation of coproporphyrinogen III to coproporphyrin III.</text>
</comment>
<keyword evidence="12" id="KW-0963">Cytoplasm</keyword>
<evidence type="ECO:0000256" key="2">
    <source>
        <dbReference type="ARBA" id="ARBA00001974"/>
    </source>
</evidence>
<evidence type="ECO:0000256" key="8">
    <source>
        <dbReference type="ARBA" id="ARBA00022630"/>
    </source>
</evidence>
<comment type="catalytic activity">
    <reaction evidence="1">
        <text>coproporphyrinogen III + 3 O2 = coproporphyrin III + 3 H2O2</text>
        <dbReference type="Rhea" id="RHEA:43436"/>
        <dbReference type="ChEBI" id="CHEBI:15379"/>
        <dbReference type="ChEBI" id="CHEBI:16240"/>
        <dbReference type="ChEBI" id="CHEBI:57309"/>
        <dbReference type="ChEBI" id="CHEBI:131725"/>
        <dbReference type="EC" id="1.3.3.15"/>
    </reaction>
    <physiologicalReaction direction="left-to-right" evidence="1">
        <dbReference type="Rhea" id="RHEA:43437"/>
    </physiologicalReaction>
</comment>
<comment type="cofactor">
    <cofactor evidence="2 12">
        <name>FAD</name>
        <dbReference type="ChEBI" id="CHEBI:57692"/>
    </cofactor>
</comment>
<evidence type="ECO:0000256" key="9">
    <source>
        <dbReference type="ARBA" id="ARBA00022827"/>
    </source>
</evidence>
<dbReference type="AlphaFoldDB" id="A0A9X3SGS2"/>
<dbReference type="Gene3D" id="3.50.50.60">
    <property type="entry name" value="FAD/NAD(P)-binding domain"/>
    <property type="match status" value="1"/>
</dbReference>
<comment type="pathway">
    <text evidence="4 12">Porphyrin-containing compound metabolism; protoheme biosynthesis.</text>
</comment>